<evidence type="ECO:0000313" key="3">
    <source>
        <dbReference type="EMBL" id="VFK53522.1"/>
    </source>
</evidence>
<keyword evidence="1" id="KW-0472">Membrane</keyword>
<evidence type="ECO:0000256" key="1">
    <source>
        <dbReference type="SAM" id="Phobius"/>
    </source>
</evidence>
<protein>
    <submittedName>
        <fullName evidence="2">Uncharacterized protein</fullName>
    </submittedName>
</protein>
<evidence type="ECO:0000313" key="2">
    <source>
        <dbReference type="EMBL" id="VFK52991.1"/>
    </source>
</evidence>
<keyword evidence="1" id="KW-1133">Transmembrane helix</keyword>
<feature type="transmembrane region" description="Helical" evidence="1">
    <location>
        <begin position="40"/>
        <end position="60"/>
    </location>
</feature>
<feature type="transmembrane region" description="Helical" evidence="1">
    <location>
        <begin position="13"/>
        <end position="33"/>
    </location>
</feature>
<reference evidence="2" key="1">
    <citation type="submission" date="2019-02" db="EMBL/GenBank/DDBJ databases">
        <authorList>
            <person name="Gruber-Vodicka R. H."/>
            <person name="Seah K. B. B."/>
        </authorList>
    </citation>
    <scope>NUCLEOTIDE SEQUENCE</scope>
    <source>
        <strain evidence="3">BECK_BY2</strain>
        <strain evidence="2">BECK_BY3</strain>
    </source>
</reference>
<organism evidence="2">
    <name type="scientific">Candidatus Kentrum sp. TUN</name>
    <dbReference type="NCBI Taxonomy" id="2126343"/>
    <lineage>
        <taxon>Bacteria</taxon>
        <taxon>Pseudomonadati</taxon>
        <taxon>Pseudomonadota</taxon>
        <taxon>Gammaproteobacteria</taxon>
        <taxon>Candidatus Kentrum</taxon>
    </lineage>
</organism>
<dbReference type="EMBL" id="CAADFV010000017">
    <property type="protein sequence ID" value="VFK53522.1"/>
    <property type="molecule type" value="Genomic_DNA"/>
</dbReference>
<sequence length="78" mass="8917">MALGGKVDFAWEFFKLDAFGAFAILACFVSYTYEWSNKDLFLGISAMIAGAYVFSSFVTFKEEFFFLLRNSLPKGNRR</sequence>
<name>A0A450ZGW6_9GAMM</name>
<dbReference type="EMBL" id="CAADFY010000015">
    <property type="protein sequence ID" value="VFK52991.1"/>
    <property type="molecule type" value="Genomic_DNA"/>
</dbReference>
<keyword evidence="1" id="KW-0812">Transmembrane</keyword>
<proteinExistence type="predicted"/>
<accession>A0A450ZGW6</accession>
<dbReference type="AlphaFoldDB" id="A0A450ZGW6"/>
<gene>
    <name evidence="3" type="ORF">BECKTUN1418E_GA0071001_101732</name>
    <name evidence="2" type="ORF">BECKTUN1418F_GA0071002_101531</name>
</gene>